<feature type="domain" description="Mannose-1-phosphate guanyltransferase C-terminal" evidence="3">
    <location>
        <begin position="225"/>
        <end position="292"/>
    </location>
</feature>
<sequence>MPKAMVPVLNVPFLEHVIRHLSRHQIKDIILAQGRLAQPIEGYLGDGSQFGVRLYYSIEDTPLGTAGAVKNAESYLDETFLTLNGDVFTDLDITAMIGFHRERKAKATIAVTPVDDPTAYGLIETDAQGRITRFLEKPKPEEVTTNMINAGTYVLEPEVLAQIPPQMEVSIERKTFLQLLARGEPVYAYSSSAYWIDMGTPEKYLQLHRDLLSGKCRQFVLAPGEEVLVGEQCDIHPTAQIKGPAVIGANCSIGRQVKLTGPVVIGTGCTILEDSVIEGSIIWRNARVGPRVH</sequence>
<dbReference type="InterPro" id="IPR029044">
    <property type="entry name" value="Nucleotide-diphossugar_trans"/>
</dbReference>
<dbReference type="Gene3D" id="2.160.10.10">
    <property type="entry name" value="Hexapeptide repeat proteins"/>
    <property type="match status" value="1"/>
</dbReference>
<feature type="domain" description="Nucleotidyl transferase" evidence="2">
    <location>
        <begin position="2"/>
        <end position="212"/>
    </location>
</feature>
<evidence type="ECO:0000259" key="2">
    <source>
        <dbReference type="Pfam" id="PF00483"/>
    </source>
</evidence>
<dbReference type="Gene3D" id="3.90.550.10">
    <property type="entry name" value="Spore Coat Polysaccharide Biosynthesis Protein SpsA, Chain A"/>
    <property type="match status" value="1"/>
</dbReference>
<dbReference type="EMBL" id="BART01018969">
    <property type="protein sequence ID" value="GAG80244.1"/>
    <property type="molecule type" value="Genomic_DNA"/>
</dbReference>
<dbReference type="InterPro" id="IPR056729">
    <property type="entry name" value="GMPPB_C"/>
</dbReference>
<comment type="caution">
    <text evidence="4">The sequence shown here is derived from an EMBL/GenBank/DDBJ whole genome shotgun (WGS) entry which is preliminary data.</text>
</comment>
<name>X1AEB7_9ZZZZ</name>
<dbReference type="InterPro" id="IPR005835">
    <property type="entry name" value="NTP_transferase_dom"/>
</dbReference>
<feature type="non-terminal residue" evidence="4">
    <location>
        <position position="293"/>
    </location>
</feature>
<reference evidence="4" key="1">
    <citation type="journal article" date="2014" name="Front. Microbiol.">
        <title>High frequency of phylogenetically diverse reductive dehalogenase-homologous genes in deep subseafloor sedimentary metagenomes.</title>
        <authorList>
            <person name="Kawai M."/>
            <person name="Futagami T."/>
            <person name="Toyoda A."/>
            <person name="Takaki Y."/>
            <person name="Nishi S."/>
            <person name="Hori S."/>
            <person name="Arai W."/>
            <person name="Tsubouchi T."/>
            <person name="Morono Y."/>
            <person name="Uchiyama I."/>
            <person name="Ito T."/>
            <person name="Fujiyama A."/>
            <person name="Inagaki F."/>
            <person name="Takami H."/>
        </authorList>
    </citation>
    <scope>NUCLEOTIDE SEQUENCE</scope>
    <source>
        <strain evidence="4">Expedition CK06-06</strain>
    </source>
</reference>
<dbReference type="SUPFAM" id="SSF53448">
    <property type="entry name" value="Nucleotide-diphospho-sugar transferases"/>
    <property type="match status" value="1"/>
</dbReference>
<dbReference type="PANTHER" id="PTHR22572">
    <property type="entry name" value="SUGAR-1-PHOSPHATE GUANYL TRANSFERASE"/>
    <property type="match status" value="1"/>
</dbReference>
<dbReference type="Pfam" id="PF25087">
    <property type="entry name" value="GMPPB_C"/>
    <property type="match status" value="1"/>
</dbReference>
<comment type="similarity">
    <text evidence="1">Belongs to the transferase hexapeptide repeat family.</text>
</comment>
<organism evidence="4">
    <name type="scientific">marine sediment metagenome</name>
    <dbReference type="NCBI Taxonomy" id="412755"/>
    <lineage>
        <taxon>unclassified sequences</taxon>
        <taxon>metagenomes</taxon>
        <taxon>ecological metagenomes</taxon>
    </lineage>
</organism>
<dbReference type="Pfam" id="PF00483">
    <property type="entry name" value="NTP_transferase"/>
    <property type="match status" value="1"/>
</dbReference>
<accession>X1AEB7</accession>
<evidence type="ECO:0000259" key="3">
    <source>
        <dbReference type="Pfam" id="PF25087"/>
    </source>
</evidence>
<dbReference type="CDD" id="cd04181">
    <property type="entry name" value="NTP_transferase"/>
    <property type="match status" value="1"/>
</dbReference>
<protein>
    <submittedName>
        <fullName evidence="4">Uncharacterized protein</fullName>
    </submittedName>
</protein>
<evidence type="ECO:0000313" key="4">
    <source>
        <dbReference type="EMBL" id="GAG80244.1"/>
    </source>
</evidence>
<dbReference type="AlphaFoldDB" id="X1AEB7"/>
<proteinExistence type="inferred from homology"/>
<evidence type="ECO:0000256" key="1">
    <source>
        <dbReference type="ARBA" id="ARBA00007274"/>
    </source>
</evidence>
<gene>
    <name evidence="4" type="ORF">S01H4_35637</name>
</gene>
<dbReference type="InterPro" id="IPR050486">
    <property type="entry name" value="Mannose-1P_guanyltransferase"/>
</dbReference>